<feature type="transmembrane region" description="Helical" evidence="12">
    <location>
        <begin position="410"/>
        <end position="429"/>
    </location>
</feature>
<evidence type="ECO:0000256" key="7">
    <source>
        <dbReference type="ARBA" id="ARBA00022676"/>
    </source>
</evidence>
<evidence type="ECO:0000313" key="15">
    <source>
        <dbReference type="Proteomes" id="UP001055429"/>
    </source>
</evidence>
<evidence type="ECO:0000256" key="12">
    <source>
        <dbReference type="SAM" id="Phobius"/>
    </source>
</evidence>
<dbReference type="CDD" id="cd04191">
    <property type="entry name" value="Glucan_BSP_MdoH"/>
    <property type="match status" value="1"/>
</dbReference>
<organism evidence="14 15">
    <name type="scientific">Brevundimonas albigilva</name>
    <dbReference type="NCBI Taxonomy" id="1312364"/>
    <lineage>
        <taxon>Bacteria</taxon>
        <taxon>Pseudomonadati</taxon>
        <taxon>Pseudomonadota</taxon>
        <taxon>Alphaproteobacteria</taxon>
        <taxon>Caulobacterales</taxon>
        <taxon>Caulobacteraceae</taxon>
        <taxon>Brevundimonas</taxon>
    </lineage>
</organism>
<proteinExistence type="inferred from homology"/>
<dbReference type="GO" id="GO:0016757">
    <property type="term" value="F:glycosyltransferase activity"/>
    <property type="evidence" value="ECO:0007669"/>
    <property type="project" value="UniProtKB-KW"/>
</dbReference>
<evidence type="ECO:0000256" key="4">
    <source>
        <dbReference type="ARBA" id="ARBA00020585"/>
    </source>
</evidence>
<evidence type="ECO:0000259" key="13">
    <source>
        <dbReference type="Pfam" id="PF13632"/>
    </source>
</evidence>
<feature type="domain" description="Glycosyltransferase 2-like" evidence="13">
    <location>
        <begin position="232"/>
        <end position="425"/>
    </location>
</feature>
<dbReference type="Proteomes" id="UP001055429">
    <property type="component" value="Chromosome"/>
</dbReference>
<evidence type="ECO:0000256" key="6">
    <source>
        <dbReference type="ARBA" id="ARBA00022519"/>
    </source>
</evidence>
<dbReference type="InterPro" id="IPR050321">
    <property type="entry name" value="Glycosyltr_2/OpgH_subfam"/>
</dbReference>
<feature type="transmembrane region" description="Helical" evidence="12">
    <location>
        <begin position="449"/>
        <end position="471"/>
    </location>
</feature>
<keyword evidence="10 12" id="KW-1133">Transmembrane helix</keyword>
<evidence type="ECO:0000256" key="3">
    <source>
        <dbReference type="ARBA" id="ARBA00009337"/>
    </source>
</evidence>
<dbReference type="RefSeq" id="WP_250201422.1">
    <property type="nucleotide sequence ID" value="NZ_CP097649.1"/>
</dbReference>
<evidence type="ECO:0000256" key="2">
    <source>
        <dbReference type="ARBA" id="ARBA00005001"/>
    </source>
</evidence>
<dbReference type="Pfam" id="PF13632">
    <property type="entry name" value="Glyco_trans_2_3"/>
    <property type="match status" value="1"/>
</dbReference>
<accession>A0ABY4SK24</accession>
<dbReference type="PANTHER" id="PTHR43867:SF5">
    <property type="entry name" value="GLUCANS BIOSYNTHESIS GLUCOSYLTRANSFERASE H"/>
    <property type="match status" value="1"/>
</dbReference>
<name>A0ABY4SK24_9CAUL</name>
<protein>
    <recommendedName>
        <fullName evidence="4">Glucans biosynthesis glucosyltransferase H</fullName>
    </recommendedName>
</protein>
<evidence type="ECO:0000256" key="11">
    <source>
        <dbReference type="ARBA" id="ARBA00023136"/>
    </source>
</evidence>
<keyword evidence="6" id="KW-0997">Cell inner membrane</keyword>
<dbReference type="InterPro" id="IPR001173">
    <property type="entry name" value="Glyco_trans_2-like"/>
</dbReference>
<evidence type="ECO:0000256" key="10">
    <source>
        <dbReference type="ARBA" id="ARBA00022989"/>
    </source>
</evidence>
<keyword evidence="9 12" id="KW-0812">Transmembrane</keyword>
<dbReference type="EMBL" id="CP097649">
    <property type="protein sequence ID" value="URI14224.1"/>
    <property type="molecule type" value="Genomic_DNA"/>
</dbReference>
<dbReference type="SUPFAM" id="SSF53448">
    <property type="entry name" value="Nucleotide-diphospho-sugar transferases"/>
    <property type="match status" value="1"/>
</dbReference>
<evidence type="ECO:0000313" key="14">
    <source>
        <dbReference type="EMBL" id="URI14224.1"/>
    </source>
</evidence>
<evidence type="ECO:0000256" key="5">
    <source>
        <dbReference type="ARBA" id="ARBA00022475"/>
    </source>
</evidence>
<sequence>MASVSAALREADVSAPDARNPLSDLPAAAPLAMPVQALDQPPVRDFGRTMGQPWARRAALIAFTVLTTVLAVVVLHDAFSADFLTGAEVVHLVLFASLFAWTAFAFASAFAGFAVSLAPRRDEGTTQPLTARTAILAPVYNEAPGPVFARLEAMMRDVEAEGLADRFDLFILSDTRAPMIAVAEQAAFRRLREALGGGVRVFYRRRAENIDRKAGNIADWVRTWGGAYEHMVVLDADSLMTGAVLGRLSGLMQADPRAGLIQTVPAVIGASTLFARLEQFASRLYGPMFARGMAWWCGTEGNYWGHNAIIRVRAFAERAGLPHLKGRKPFGGHILSHDFVEAALMRRAGWRVRLEPDLGGSWEEGPPSLIDQIVRDRRWCQGNLQHLGVVTARGLNPVSRFHLVRGFSTYLAAPMWIALLALSVGLMVFPDELAGARIGAGSPSAAGALLGVMAVSAAFLILPKFMALVAATARGELDRFGGADAAVRNILIETALSTLLAPAAQFAQTRAVVSVLSGRDSGWAPQRRDLDGLSWSEAFAAHRAEFAFGLGLAGLCLALNPAALLWAAPPALGLAGAFWLSAVTARAVGDDLLATPEVLAPHPVIVQAQALTQALAEPAETRTPAPSRFLTIPRPTPALAVAAA</sequence>
<dbReference type="PANTHER" id="PTHR43867">
    <property type="entry name" value="CELLULOSE SYNTHASE CATALYTIC SUBUNIT A [UDP-FORMING]"/>
    <property type="match status" value="1"/>
</dbReference>
<dbReference type="InterPro" id="IPR029044">
    <property type="entry name" value="Nucleotide-diphossugar_trans"/>
</dbReference>
<dbReference type="NCBIfam" id="NF003958">
    <property type="entry name" value="PRK05454.2-1"/>
    <property type="match status" value="1"/>
</dbReference>
<feature type="transmembrane region" description="Helical" evidence="12">
    <location>
        <begin position="91"/>
        <end position="115"/>
    </location>
</feature>
<dbReference type="NCBIfam" id="NF003962">
    <property type="entry name" value="PRK05454.2-5"/>
    <property type="match status" value="1"/>
</dbReference>
<evidence type="ECO:0000256" key="1">
    <source>
        <dbReference type="ARBA" id="ARBA00004429"/>
    </source>
</evidence>
<gene>
    <name evidence="14" type="primary">mdoH</name>
    <name evidence="14" type="ORF">M8231_10360</name>
</gene>
<evidence type="ECO:0000256" key="9">
    <source>
        <dbReference type="ARBA" id="ARBA00022692"/>
    </source>
</evidence>
<dbReference type="Gene3D" id="3.90.550.10">
    <property type="entry name" value="Spore Coat Polysaccharide Biosynthesis Protein SpsA, Chain A"/>
    <property type="match status" value="1"/>
</dbReference>
<feature type="transmembrane region" description="Helical" evidence="12">
    <location>
        <begin position="58"/>
        <end position="79"/>
    </location>
</feature>
<comment type="similarity">
    <text evidence="3">Belongs to the glycosyltransferase 2 family. OpgH subfamily.</text>
</comment>
<reference evidence="14" key="1">
    <citation type="submission" date="2022-05" db="EMBL/GenBank/DDBJ databases">
        <title>Brevundimonas albigilva TT17 genome sequence.</title>
        <authorList>
            <person name="Lee K."/>
            <person name="Son H."/>
        </authorList>
    </citation>
    <scope>NUCLEOTIDE SEQUENCE</scope>
    <source>
        <strain evidence="14">TT17</strain>
    </source>
</reference>
<keyword evidence="5" id="KW-1003">Cell membrane</keyword>
<keyword evidence="15" id="KW-1185">Reference proteome</keyword>
<comment type="pathway">
    <text evidence="2">Glycan metabolism; osmoregulated periplasmic glucan (OPG) biosynthesis.</text>
</comment>
<evidence type="ECO:0000256" key="8">
    <source>
        <dbReference type="ARBA" id="ARBA00022679"/>
    </source>
</evidence>
<keyword evidence="7 14" id="KW-0328">Glycosyltransferase</keyword>
<comment type="subcellular location">
    <subcellularLocation>
        <location evidence="1">Cell inner membrane</location>
        <topology evidence="1">Multi-pass membrane protein</topology>
    </subcellularLocation>
</comment>
<keyword evidence="11 12" id="KW-0472">Membrane</keyword>
<keyword evidence="8 14" id="KW-0808">Transferase</keyword>